<accession>A0A445CRG9</accession>
<dbReference type="EMBL" id="SDMP01000006">
    <property type="protein sequence ID" value="RYR53559.1"/>
    <property type="molecule type" value="Genomic_DNA"/>
</dbReference>
<organism evidence="2 3">
    <name type="scientific">Arachis hypogaea</name>
    <name type="common">Peanut</name>
    <dbReference type="NCBI Taxonomy" id="3818"/>
    <lineage>
        <taxon>Eukaryota</taxon>
        <taxon>Viridiplantae</taxon>
        <taxon>Streptophyta</taxon>
        <taxon>Embryophyta</taxon>
        <taxon>Tracheophyta</taxon>
        <taxon>Spermatophyta</taxon>
        <taxon>Magnoliopsida</taxon>
        <taxon>eudicotyledons</taxon>
        <taxon>Gunneridae</taxon>
        <taxon>Pentapetalae</taxon>
        <taxon>rosids</taxon>
        <taxon>fabids</taxon>
        <taxon>Fabales</taxon>
        <taxon>Fabaceae</taxon>
        <taxon>Papilionoideae</taxon>
        <taxon>50 kb inversion clade</taxon>
        <taxon>dalbergioids sensu lato</taxon>
        <taxon>Dalbergieae</taxon>
        <taxon>Pterocarpus clade</taxon>
        <taxon>Arachis</taxon>
    </lineage>
</organism>
<sequence>MHWLMPGKIPQKLQLNSTTPDPQLQIIAIGKETHSQPLDIVLIAVSLPSSLVEEIIIHRETFTNVPSESQIEEAFVNDSPSEEQQQPCQEAPVAEQSEEEAQLDLYVLLLIQIWAGKESSPRKTEPEPPLIVLGISPPISQPTPSASQPIVTQLEALKFAQETSVEPSLTTSTKYKTLEKEKEITEELKKKCYHWMTQVKKTKDTTNEYDATFILNHEADLEGLRHHFLSLMPGEDVDYTNFMLGHGKNYIDQNSNKAYRIDINQYAHYLHYLDKRKLASHLFIADVKMKAFCVLDLVNKMKDKIPDLRIKLNKFVARINSLPDEDLCWGRILNRGRRGSRSRIYQAQWSTNKEEIDAFRCKYGPNVLFHKMNKIRDQVIWTSEVIRLPKPSAALPSLFVNLHLGI</sequence>
<dbReference type="Proteomes" id="UP000289738">
    <property type="component" value="Chromosome A06"/>
</dbReference>
<protein>
    <submittedName>
        <fullName evidence="2">Uncharacterized protein</fullName>
    </submittedName>
</protein>
<feature type="region of interest" description="Disordered" evidence="1">
    <location>
        <begin position="73"/>
        <end position="96"/>
    </location>
</feature>
<dbReference type="AlphaFoldDB" id="A0A445CRG9"/>
<keyword evidence="3" id="KW-1185">Reference proteome</keyword>
<evidence type="ECO:0000256" key="1">
    <source>
        <dbReference type="SAM" id="MobiDB-lite"/>
    </source>
</evidence>
<proteinExistence type="predicted"/>
<name>A0A445CRG9_ARAHY</name>
<evidence type="ECO:0000313" key="2">
    <source>
        <dbReference type="EMBL" id="RYR53559.1"/>
    </source>
</evidence>
<gene>
    <name evidence="2" type="ORF">Ahy_A06g028736</name>
</gene>
<comment type="caution">
    <text evidence="2">The sequence shown here is derived from an EMBL/GenBank/DDBJ whole genome shotgun (WGS) entry which is preliminary data.</text>
</comment>
<evidence type="ECO:0000313" key="3">
    <source>
        <dbReference type="Proteomes" id="UP000289738"/>
    </source>
</evidence>
<reference evidence="2 3" key="1">
    <citation type="submission" date="2019-01" db="EMBL/GenBank/DDBJ databases">
        <title>Sequencing of cultivated peanut Arachis hypogaea provides insights into genome evolution and oil improvement.</title>
        <authorList>
            <person name="Chen X."/>
        </authorList>
    </citation>
    <scope>NUCLEOTIDE SEQUENCE [LARGE SCALE GENOMIC DNA]</scope>
    <source>
        <strain evidence="3">cv. Fuhuasheng</strain>
        <tissue evidence="2">Leaves</tissue>
    </source>
</reference>
<feature type="compositionally biased region" description="Low complexity" evidence="1">
    <location>
        <begin position="82"/>
        <end position="95"/>
    </location>
</feature>